<dbReference type="KEGG" id="ade:Adeh_1367"/>
<dbReference type="EMBL" id="CP000251">
    <property type="protein sequence ID" value="ABC81141.1"/>
    <property type="molecule type" value="Genomic_DNA"/>
</dbReference>
<dbReference type="InterPro" id="IPR003607">
    <property type="entry name" value="HD/PDEase_dom"/>
</dbReference>
<name>Q2IQQ7_ANADE</name>
<dbReference type="SUPFAM" id="SSF109604">
    <property type="entry name" value="HD-domain/PDEase-like"/>
    <property type="match status" value="1"/>
</dbReference>
<dbReference type="InterPro" id="IPR006675">
    <property type="entry name" value="HDIG_dom"/>
</dbReference>
<reference evidence="2" key="1">
    <citation type="submission" date="2006-01" db="EMBL/GenBank/DDBJ databases">
        <title>Complete sequence of Anaeromyxobacter dehalogenans 2CP-C.</title>
        <authorList>
            <consortium name="US DOE Joint Genome Institute"/>
            <person name="Copeland A."/>
            <person name="Lucas S."/>
            <person name="Lapidus A."/>
            <person name="Barry K."/>
            <person name="Detter J.C."/>
            <person name="Glavina T."/>
            <person name="Hammon N."/>
            <person name="Israni S."/>
            <person name="Pitluck S."/>
            <person name="Brettin T."/>
            <person name="Bruce D."/>
            <person name="Han C."/>
            <person name="Tapia R."/>
            <person name="Gilna P."/>
            <person name="Kiss H."/>
            <person name="Schmutz J."/>
            <person name="Larimer F."/>
            <person name="Land M."/>
            <person name="Kyrpides N."/>
            <person name="Anderson I."/>
            <person name="Sanford R.A."/>
            <person name="Ritalahti K.M."/>
            <person name="Thomas H.S."/>
            <person name="Kirby J.R."/>
            <person name="Zhulin I.B."/>
            <person name="Loeffler F.E."/>
            <person name="Richardson P."/>
        </authorList>
    </citation>
    <scope>NUCLEOTIDE SEQUENCE</scope>
    <source>
        <strain evidence="2">2CP-C</strain>
    </source>
</reference>
<dbReference type="PANTHER" id="PTHR33525:SF3">
    <property type="entry name" value="RIBONUCLEASE Y"/>
    <property type="match status" value="1"/>
</dbReference>
<dbReference type="Pfam" id="PF08668">
    <property type="entry name" value="HDOD"/>
    <property type="match status" value="1"/>
</dbReference>
<gene>
    <name evidence="2" type="ordered locus">Adeh_1367</name>
</gene>
<dbReference type="HOGENOM" id="CLU_048246_4_2_7"/>
<proteinExistence type="predicted"/>
<protein>
    <submittedName>
        <fullName evidence="2">Putative signal transduction protein</fullName>
    </submittedName>
</protein>
<evidence type="ECO:0000259" key="1">
    <source>
        <dbReference type="PROSITE" id="PS51833"/>
    </source>
</evidence>
<organism evidence="2 3">
    <name type="scientific">Anaeromyxobacter dehalogenans (strain 2CP-C)</name>
    <dbReference type="NCBI Taxonomy" id="290397"/>
    <lineage>
        <taxon>Bacteria</taxon>
        <taxon>Pseudomonadati</taxon>
        <taxon>Myxococcota</taxon>
        <taxon>Myxococcia</taxon>
        <taxon>Myxococcales</taxon>
        <taxon>Cystobacterineae</taxon>
        <taxon>Anaeromyxobacteraceae</taxon>
        <taxon>Anaeromyxobacter</taxon>
    </lineage>
</organism>
<dbReference type="NCBIfam" id="TIGR00277">
    <property type="entry name" value="HDIG"/>
    <property type="match status" value="1"/>
</dbReference>
<evidence type="ECO:0000313" key="2">
    <source>
        <dbReference type="EMBL" id="ABC81141.1"/>
    </source>
</evidence>
<dbReference type="CDD" id="cd00077">
    <property type="entry name" value="HDc"/>
    <property type="match status" value="1"/>
</dbReference>
<accession>Q2IQQ7</accession>
<evidence type="ECO:0000313" key="3">
    <source>
        <dbReference type="Proteomes" id="UP000001935"/>
    </source>
</evidence>
<dbReference type="PROSITE" id="PS51833">
    <property type="entry name" value="HDOD"/>
    <property type="match status" value="1"/>
</dbReference>
<sequence>MSVDKLSAELEAILVKRIEADQLFLPTLPAVATRVLDVLRDPDAGMKEAAQILEKDPVLAARALRMATSAAFAAGTRRITLQEALARLGTRSLKALLVEASAQKLFVSRDAQINAALKALWEHSVAVGILARDVLALTGTGDSESAYLAGLLHDVGKPVVASVLLEVERQLTEVYQRGWIDSGEWLAVVGRVHRRVGVALADRWQLPAPIVACIREATEYDKGDRASLANAVCFANALAKKSGIFAGAIDAEDVDALVMIGRSVIGISDDVLRTLTRGLRERVRGLYD</sequence>
<dbReference type="AlphaFoldDB" id="Q2IQQ7"/>
<dbReference type="STRING" id="290397.Adeh_1367"/>
<dbReference type="InterPro" id="IPR052340">
    <property type="entry name" value="RNase_Y/CdgJ"/>
</dbReference>
<dbReference type="Proteomes" id="UP000001935">
    <property type="component" value="Chromosome"/>
</dbReference>
<dbReference type="eggNOG" id="COG1639">
    <property type="taxonomic scope" value="Bacteria"/>
</dbReference>
<dbReference type="Gene3D" id="1.10.3210.10">
    <property type="entry name" value="Hypothetical protein af1432"/>
    <property type="match status" value="1"/>
</dbReference>
<dbReference type="RefSeq" id="WP_011420424.1">
    <property type="nucleotide sequence ID" value="NC_007760.1"/>
</dbReference>
<dbReference type="OrthoDB" id="9773799at2"/>
<feature type="domain" description="HDOD" evidence="1">
    <location>
        <begin position="25"/>
        <end position="220"/>
    </location>
</feature>
<dbReference type="PANTHER" id="PTHR33525">
    <property type="match status" value="1"/>
</dbReference>
<dbReference type="InterPro" id="IPR013976">
    <property type="entry name" value="HDOD"/>
</dbReference>